<dbReference type="OrthoDB" id="9966513at2"/>
<dbReference type="AlphaFoldDB" id="A0A2W0H2R5"/>
<protein>
    <submittedName>
        <fullName evidence="3">Uncharacterized protein</fullName>
    </submittedName>
</protein>
<dbReference type="RefSeq" id="WP_110521623.1">
    <property type="nucleotide sequence ID" value="NZ_PDOF01000004.1"/>
</dbReference>
<proteinExistence type="predicted"/>
<reference evidence="3 4" key="1">
    <citation type="submission" date="2017-10" db="EMBL/GenBank/DDBJ databases">
        <title>Bacillus sp. nov., a halophilic bacterium isolated from a Yangshapao Lake.</title>
        <authorList>
            <person name="Wang H."/>
        </authorList>
    </citation>
    <scope>NUCLEOTIDE SEQUENCE [LARGE SCALE GENOMIC DNA]</scope>
    <source>
        <strain evidence="3 4">YSP-3</strain>
    </source>
</reference>
<dbReference type="Proteomes" id="UP000248066">
    <property type="component" value="Unassembled WGS sequence"/>
</dbReference>
<feature type="transmembrane region" description="Helical" evidence="2">
    <location>
        <begin position="156"/>
        <end position="176"/>
    </location>
</feature>
<accession>A0A2W0H2R5</accession>
<evidence type="ECO:0000256" key="1">
    <source>
        <dbReference type="SAM" id="MobiDB-lite"/>
    </source>
</evidence>
<keyword evidence="2" id="KW-0472">Membrane</keyword>
<gene>
    <name evidence="3" type="ORF">CR205_18360</name>
</gene>
<keyword evidence="4" id="KW-1185">Reference proteome</keyword>
<feature type="transmembrane region" description="Helical" evidence="2">
    <location>
        <begin position="37"/>
        <end position="56"/>
    </location>
</feature>
<keyword evidence="2" id="KW-0812">Transmembrane</keyword>
<keyword evidence="2" id="KW-1133">Transmembrane helix</keyword>
<organism evidence="3 4">
    <name type="scientific">Alteribacter lacisalsi</name>
    <dbReference type="NCBI Taxonomy" id="2045244"/>
    <lineage>
        <taxon>Bacteria</taxon>
        <taxon>Bacillati</taxon>
        <taxon>Bacillota</taxon>
        <taxon>Bacilli</taxon>
        <taxon>Bacillales</taxon>
        <taxon>Bacillaceae</taxon>
        <taxon>Alteribacter</taxon>
    </lineage>
</organism>
<dbReference type="EMBL" id="PDOF01000004">
    <property type="protein sequence ID" value="PYZ95497.1"/>
    <property type="molecule type" value="Genomic_DNA"/>
</dbReference>
<comment type="caution">
    <text evidence="3">The sequence shown here is derived from an EMBL/GenBank/DDBJ whole genome shotgun (WGS) entry which is preliminary data.</text>
</comment>
<evidence type="ECO:0000313" key="4">
    <source>
        <dbReference type="Proteomes" id="UP000248066"/>
    </source>
</evidence>
<evidence type="ECO:0000256" key="2">
    <source>
        <dbReference type="SAM" id="Phobius"/>
    </source>
</evidence>
<name>A0A2W0H2R5_9BACI</name>
<feature type="transmembrane region" description="Helical" evidence="2">
    <location>
        <begin position="63"/>
        <end position="82"/>
    </location>
</feature>
<evidence type="ECO:0000313" key="3">
    <source>
        <dbReference type="EMBL" id="PYZ95497.1"/>
    </source>
</evidence>
<feature type="transmembrane region" description="Helical" evidence="2">
    <location>
        <begin position="102"/>
        <end position="135"/>
    </location>
</feature>
<sequence>MAGFSGFLLPAVLFALFTVTAAKRDQALTLMEKMMTVMALSMLVGLLTGLFAGGLFHENFAAGLLYGVSGGTLLGVLLGLPFKGIAVAEGAFTGGMAGMMGAMTAVMLLPAALTAAVLISLLLFSGACLWSCLLMMSRAPEGEPSENRKKASPGFTLPWLTVCCVYLLLVFTFFLLSPPVFQTEPGGGPSGHEHSYVPVSPADASPWSQA</sequence>
<feature type="region of interest" description="Disordered" evidence="1">
    <location>
        <begin position="186"/>
        <end position="210"/>
    </location>
</feature>